<evidence type="ECO:0000259" key="4">
    <source>
        <dbReference type="PROSITE" id="PS50995"/>
    </source>
</evidence>
<dbReference type="InterPro" id="IPR055166">
    <property type="entry name" value="Transc_reg_Sar_Rot_HTH"/>
</dbReference>
<dbReference type="PANTHER" id="PTHR33164">
    <property type="entry name" value="TRANSCRIPTIONAL REGULATOR, MARR FAMILY"/>
    <property type="match status" value="1"/>
</dbReference>
<dbReference type="SUPFAM" id="SSF46785">
    <property type="entry name" value="Winged helix' DNA-binding domain"/>
    <property type="match status" value="1"/>
</dbReference>
<dbReference type="AlphaFoldDB" id="A0A7G9GBA1"/>
<organism evidence="5 6">
    <name type="scientific">Wansuia hejianensis</name>
    <dbReference type="NCBI Taxonomy" id="2763667"/>
    <lineage>
        <taxon>Bacteria</taxon>
        <taxon>Bacillati</taxon>
        <taxon>Bacillota</taxon>
        <taxon>Clostridia</taxon>
        <taxon>Lachnospirales</taxon>
        <taxon>Lachnospiraceae</taxon>
        <taxon>Wansuia</taxon>
    </lineage>
</organism>
<name>A0A7G9GBA1_9FIRM</name>
<dbReference type="InterPro" id="IPR000835">
    <property type="entry name" value="HTH_MarR-typ"/>
</dbReference>
<dbReference type="Gene3D" id="1.10.10.10">
    <property type="entry name" value="Winged helix-like DNA-binding domain superfamily/Winged helix DNA-binding domain"/>
    <property type="match status" value="1"/>
</dbReference>
<dbReference type="Proteomes" id="UP000515860">
    <property type="component" value="Chromosome"/>
</dbReference>
<dbReference type="InterPro" id="IPR036388">
    <property type="entry name" value="WH-like_DNA-bd_sf"/>
</dbReference>
<dbReference type="InterPro" id="IPR036390">
    <property type="entry name" value="WH_DNA-bd_sf"/>
</dbReference>
<dbReference type="KEGG" id="whj:H9Q79_14485"/>
<evidence type="ECO:0000313" key="5">
    <source>
        <dbReference type="EMBL" id="QNM08083.1"/>
    </source>
</evidence>
<evidence type="ECO:0000313" key="6">
    <source>
        <dbReference type="Proteomes" id="UP000515860"/>
    </source>
</evidence>
<dbReference type="EMBL" id="CP060635">
    <property type="protein sequence ID" value="QNM08083.1"/>
    <property type="molecule type" value="Genomic_DNA"/>
</dbReference>
<dbReference type="RefSeq" id="WP_118646807.1">
    <property type="nucleotide sequence ID" value="NZ_CP060635.1"/>
</dbReference>
<dbReference type="Pfam" id="PF22381">
    <property type="entry name" value="Staph_reg_Sar_Rot"/>
    <property type="match status" value="1"/>
</dbReference>
<evidence type="ECO:0000256" key="3">
    <source>
        <dbReference type="ARBA" id="ARBA00023163"/>
    </source>
</evidence>
<sequence>MEPSLIEQFITSMSRLKKLESVFSSECEMQINEMAILYHITTLCNECPDVHLNVPMIQEQLLISKPAVSYILNSLEKKNYITRKIDLCDRRKISISITDEGRAAADQSMKKYYGIWAEIVRRFGENNMRQLIELLTDLNNLYRTLDGMPDH</sequence>
<dbReference type="PANTHER" id="PTHR33164:SF101">
    <property type="entry name" value="TRANSCRIPTIONAL REPRESSOR MPRA"/>
    <property type="match status" value="1"/>
</dbReference>
<dbReference type="GO" id="GO:0003700">
    <property type="term" value="F:DNA-binding transcription factor activity"/>
    <property type="evidence" value="ECO:0007669"/>
    <property type="project" value="InterPro"/>
</dbReference>
<dbReference type="InterPro" id="IPR039422">
    <property type="entry name" value="MarR/SlyA-like"/>
</dbReference>
<keyword evidence="1" id="KW-0805">Transcription regulation</keyword>
<keyword evidence="2" id="KW-0238">DNA-binding</keyword>
<reference evidence="5 6" key="1">
    <citation type="submission" date="2020-08" db="EMBL/GenBank/DDBJ databases">
        <authorList>
            <person name="Liu C."/>
            <person name="Sun Q."/>
        </authorList>
    </citation>
    <scope>NUCLEOTIDE SEQUENCE [LARGE SCALE GENOMIC DNA]</scope>
    <source>
        <strain evidence="5 6">NSJ-29</strain>
    </source>
</reference>
<accession>A0A7G9GBA1</accession>
<dbReference type="PROSITE" id="PS50995">
    <property type="entry name" value="HTH_MARR_2"/>
    <property type="match status" value="1"/>
</dbReference>
<evidence type="ECO:0000256" key="1">
    <source>
        <dbReference type="ARBA" id="ARBA00023015"/>
    </source>
</evidence>
<keyword evidence="3" id="KW-0804">Transcription</keyword>
<dbReference type="GO" id="GO:0006950">
    <property type="term" value="P:response to stress"/>
    <property type="evidence" value="ECO:0007669"/>
    <property type="project" value="TreeGrafter"/>
</dbReference>
<dbReference type="SMART" id="SM00347">
    <property type="entry name" value="HTH_MARR"/>
    <property type="match status" value="1"/>
</dbReference>
<protein>
    <submittedName>
        <fullName evidence="5">Transcriptional regulator</fullName>
    </submittedName>
</protein>
<evidence type="ECO:0000256" key="2">
    <source>
        <dbReference type="ARBA" id="ARBA00023125"/>
    </source>
</evidence>
<proteinExistence type="predicted"/>
<gene>
    <name evidence="5" type="ORF">H9Q79_14485</name>
</gene>
<keyword evidence="6" id="KW-1185">Reference proteome</keyword>
<feature type="domain" description="HTH marR-type" evidence="4">
    <location>
        <begin position="1"/>
        <end position="140"/>
    </location>
</feature>